<keyword evidence="1" id="KW-0812">Transmembrane</keyword>
<dbReference type="FunFam" id="1.10.720.40:FF:000001">
    <property type="entry name" value="LEM domain containing 2, isoform CRA_a"/>
    <property type="match status" value="1"/>
</dbReference>
<reference evidence="4" key="1">
    <citation type="submission" date="2011-08" db="EMBL/GenBank/DDBJ databases">
        <title>The draft genome of Latimeria chalumnae.</title>
        <authorList>
            <person name="Di Palma F."/>
            <person name="Alfoldi J."/>
            <person name="Johnson J."/>
            <person name="Berlin A."/>
            <person name="Gnerre S."/>
            <person name="Jaffe D."/>
            <person name="MacCallum I."/>
            <person name="Young S."/>
            <person name="Walker B.J."/>
            <person name="Lander E."/>
            <person name="Lindblad-Toh K."/>
        </authorList>
    </citation>
    <scope>NUCLEOTIDE SEQUENCE [LARGE SCALE GENOMIC DNA]</scope>
    <source>
        <strain evidence="4">Wild caught</strain>
    </source>
</reference>
<dbReference type="STRING" id="7897.ENSLACP00000021990"/>
<dbReference type="InParanoid" id="M3XGY4"/>
<dbReference type="PANTHER" id="PTHR12019">
    <property type="entry name" value="LAMINA-ASSOCIATED POLYPEPTIDE THYMOPOIETIN"/>
    <property type="match status" value="1"/>
</dbReference>
<dbReference type="InterPro" id="IPR051656">
    <property type="entry name" value="LEM_domain"/>
</dbReference>
<accession>M3XGY4</accession>
<proteinExistence type="predicted"/>
<feature type="domain" description="LEM" evidence="2">
    <location>
        <begin position="1"/>
        <end position="44"/>
    </location>
</feature>
<dbReference type="InterPro" id="IPR003887">
    <property type="entry name" value="LEM_dom"/>
</dbReference>
<dbReference type="SMART" id="SM00540">
    <property type="entry name" value="LEM"/>
    <property type="match status" value="1"/>
</dbReference>
<dbReference type="HOGENOM" id="CLU_1077555_0_0_1"/>
<dbReference type="Pfam" id="PF03020">
    <property type="entry name" value="LEM"/>
    <property type="match status" value="1"/>
</dbReference>
<sequence length="254" mass="28755">MDVRNLSNNELKEELIKYGIIPGPIVDSTRDVYEKKLIRLLGLSPAVPSDKQNGTGDLDRLSDGEEEVQGFRFQDQSEPWRDVTITTASSSSNFNQNLVNSFFRTSEYSNATVKPDSTFSIAEMVHEADNNIFLAPPETFENNDVLKELFPEENESSLGVGATRRRPIKGAAGRPVQFQYDSILTQVRPVDKTLDLRQNSAAGRLVPVWVQITAFTVIAFFLFWVYQMMESNQENPFVQYIENSTSETQPMIQE</sequence>
<dbReference type="OrthoDB" id="6363067at2759"/>
<dbReference type="Ensembl" id="ENSLACT00000025734.1">
    <property type="protein sequence ID" value="ENSLACP00000021990.1"/>
    <property type="gene ID" value="ENSLACG00000022635.1"/>
</dbReference>
<dbReference type="SUPFAM" id="SSF63451">
    <property type="entry name" value="LEM domain"/>
    <property type="match status" value="1"/>
</dbReference>
<dbReference type="FunCoup" id="M3XGY4">
    <property type="interactions" value="1822"/>
</dbReference>
<dbReference type="Proteomes" id="UP000008672">
    <property type="component" value="Unassembled WGS sequence"/>
</dbReference>
<reference evidence="3" key="3">
    <citation type="submission" date="2025-09" db="UniProtKB">
        <authorList>
            <consortium name="Ensembl"/>
        </authorList>
    </citation>
    <scope>IDENTIFICATION</scope>
</reference>
<gene>
    <name evidence="3" type="primary">LOC102363994</name>
</gene>
<dbReference type="AlphaFoldDB" id="M3XGY4"/>
<organism evidence="3 4">
    <name type="scientific">Latimeria chalumnae</name>
    <name type="common">Coelacanth</name>
    <dbReference type="NCBI Taxonomy" id="7897"/>
    <lineage>
        <taxon>Eukaryota</taxon>
        <taxon>Metazoa</taxon>
        <taxon>Chordata</taxon>
        <taxon>Craniata</taxon>
        <taxon>Vertebrata</taxon>
        <taxon>Euteleostomi</taxon>
        <taxon>Coelacanthiformes</taxon>
        <taxon>Coelacanthidae</taxon>
        <taxon>Latimeria</taxon>
    </lineage>
</organism>
<dbReference type="OMA" id="ACASKNE"/>
<keyword evidence="1" id="KW-1133">Transmembrane helix</keyword>
<reference evidence="3" key="2">
    <citation type="submission" date="2025-08" db="UniProtKB">
        <authorList>
            <consortium name="Ensembl"/>
        </authorList>
    </citation>
    <scope>IDENTIFICATION</scope>
</reference>
<keyword evidence="1" id="KW-0472">Membrane</keyword>
<protein>
    <submittedName>
        <fullName evidence="3">LEM domain containing 1</fullName>
    </submittedName>
</protein>
<dbReference type="PROSITE" id="PS50954">
    <property type="entry name" value="LEM"/>
    <property type="match status" value="1"/>
</dbReference>
<evidence type="ECO:0000256" key="1">
    <source>
        <dbReference type="SAM" id="Phobius"/>
    </source>
</evidence>
<dbReference type="EMBL" id="AFYH01017747">
    <property type="status" value="NOT_ANNOTATED_CDS"/>
    <property type="molecule type" value="Genomic_DNA"/>
</dbReference>
<dbReference type="InterPro" id="IPR011015">
    <property type="entry name" value="LEM/LEM-like_dom_sf"/>
</dbReference>
<evidence type="ECO:0000259" key="2">
    <source>
        <dbReference type="PROSITE" id="PS50954"/>
    </source>
</evidence>
<dbReference type="GeneTree" id="ENSGT00940000154098"/>
<evidence type="ECO:0000313" key="4">
    <source>
        <dbReference type="Proteomes" id="UP000008672"/>
    </source>
</evidence>
<dbReference type="Gene3D" id="1.10.720.40">
    <property type="match status" value="1"/>
</dbReference>
<name>M3XGY4_LATCH</name>
<dbReference type="eggNOG" id="ENOG502S0ZN">
    <property type="taxonomic scope" value="Eukaryota"/>
</dbReference>
<dbReference type="PANTHER" id="PTHR12019:SF22">
    <property type="entry name" value="LAMINA-ASSOCIATED POLYPEPTIDE 2, ISOFORMS BETA_GAMMA"/>
    <property type="match status" value="1"/>
</dbReference>
<keyword evidence="4" id="KW-1185">Reference proteome</keyword>
<dbReference type="CDD" id="cd12940">
    <property type="entry name" value="LEM_LAP2_LEMD1"/>
    <property type="match status" value="1"/>
</dbReference>
<feature type="transmembrane region" description="Helical" evidence="1">
    <location>
        <begin position="208"/>
        <end position="226"/>
    </location>
</feature>
<evidence type="ECO:0000313" key="3">
    <source>
        <dbReference type="Ensembl" id="ENSLACP00000021990.1"/>
    </source>
</evidence>